<keyword evidence="5" id="KW-1185">Reference proteome</keyword>
<dbReference type="Pfam" id="PF10213">
    <property type="entry name" value="MRP-S28"/>
    <property type="match status" value="1"/>
</dbReference>
<dbReference type="PANTHER" id="PTHR13490">
    <property type="entry name" value="MITOCHONDRIAL 28S RIBOSOMAL PROTEIN S28"/>
    <property type="match status" value="1"/>
</dbReference>
<dbReference type="InterPro" id="IPR019349">
    <property type="entry name" value="Ribosomal_mS35_mit"/>
</dbReference>
<dbReference type="STRING" id="1173061.A0A0J9XD07"/>
<dbReference type="GO" id="GO:0032543">
    <property type="term" value="P:mitochondrial translation"/>
    <property type="evidence" value="ECO:0007669"/>
    <property type="project" value="UniProtKB-UniRule"/>
</dbReference>
<dbReference type="Proteomes" id="UP000242525">
    <property type="component" value="Unassembled WGS sequence"/>
</dbReference>
<dbReference type="Proteomes" id="UP000750522">
    <property type="component" value="Unassembled WGS sequence"/>
</dbReference>
<comment type="function">
    <text evidence="1">Component of the mitochondrial ribosome (mitoribosome), a dedicated translation machinery responsible for the synthesis of mitochondrial genome-encoded proteins, including at least some of the essential transmembrane subunits of the mitochondrial respiratory chain. The mitoribosomes are attached to the mitochondrial inner membrane and translation products are cotranslationally integrated into the membrane.</text>
</comment>
<evidence type="ECO:0000256" key="1">
    <source>
        <dbReference type="PIRNR" id="PIRNR036995"/>
    </source>
</evidence>
<proteinExistence type="inferred from homology"/>
<dbReference type="InterPro" id="IPR039848">
    <property type="entry name" value="Ribosomal_mS35_mt"/>
</dbReference>
<gene>
    <name evidence="3" type="ORF">BN980_GECA10s01572g</name>
    <name evidence="4" type="ORF">DV451_001718</name>
</gene>
<keyword evidence="1 3" id="KW-0689">Ribosomal protein</keyword>
<evidence type="ECO:0000259" key="2">
    <source>
        <dbReference type="Pfam" id="PF10213"/>
    </source>
</evidence>
<comment type="caution">
    <text evidence="3">The sequence shown here is derived from an EMBL/GenBank/DDBJ whole genome shotgun (WGS) entry which is preliminary data.</text>
</comment>
<keyword evidence="1" id="KW-0496">Mitochondrion</keyword>
<dbReference type="PIRSF" id="PIRSF036995">
    <property type="entry name" value="RSM24"/>
    <property type="match status" value="1"/>
</dbReference>
<comment type="subcellular location">
    <subcellularLocation>
        <location evidence="1">Mitochondrion</location>
    </subcellularLocation>
</comment>
<protein>
    <recommendedName>
        <fullName evidence="1">Small ribosomal subunit protein mS35</fullName>
    </recommendedName>
    <alternativeName>
        <fullName evidence="1">37S ribosomal protein S24, mitochondrial</fullName>
    </alternativeName>
</protein>
<dbReference type="PANTHER" id="PTHR13490:SF0">
    <property type="entry name" value="SMALL RIBOSOMAL SUBUNIT PROTEIN MS35"/>
    <property type="match status" value="1"/>
</dbReference>
<keyword evidence="1" id="KW-0687">Ribonucleoprotein</keyword>
<dbReference type="AlphaFoldDB" id="A0A0J9XD07"/>
<reference evidence="4" key="2">
    <citation type="journal article" date="2020" name="Front. Microbiol.">
        <title>Phenotypic and Genetic Characterization of the Cheese Ripening Yeast Geotrichum candidum.</title>
        <authorList>
            <person name="Perkins V."/>
            <person name="Vignola S."/>
            <person name="Lessard M.H."/>
            <person name="Plante P.L."/>
            <person name="Corbeil J."/>
            <person name="Dugat-Bony E."/>
            <person name="Frenette M."/>
            <person name="Labrie S."/>
        </authorList>
    </citation>
    <scope>NUCLEOTIDE SEQUENCE</scope>
    <source>
        <strain evidence="4">LMA-70</strain>
    </source>
</reference>
<dbReference type="EMBL" id="QQZK01000027">
    <property type="protein sequence ID" value="KAF5102828.1"/>
    <property type="molecule type" value="Genomic_DNA"/>
</dbReference>
<reference evidence="3 5" key="1">
    <citation type="submission" date="2014-03" db="EMBL/GenBank/DDBJ databases">
        <authorList>
            <person name="Casaregola S."/>
        </authorList>
    </citation>
    <scope>NUCLEOTIDE SEQUENCE [LARGE SCALE GENOMIC DNA]</scope>
    <source>
        <strain evidence="3 5">CLIB 918</strain>
    </source>
</reference>
<evidence type="ECO:0000313" key="4">
    <source>
        <dbReference type="EMBL" id="KAF5102828.1"/>
    </source>
</evidence>
<feature type="domain" description="Small ribosomal subunit protein mS35 mitochondrial conserved" evidence="2">
    <location>
        <begin position="177"/>
        <end position="306"/>
    </location>
</feature>
<dbReference type="GO" id="GO:0003735">
    <property type="term" value="F:structural constituent of ribosome"/>
    <property type="evidence" value="ECO:0007669"/>
    <property type="project" value="UniProtKB-UniRule"/>
</dbReference>
<name>A0A0J9XD07_GEOCN</name>
<organism evidence="3 5">
    <name type="scientific">Geotrichum candidum</name>
    <name type="common">Oospora lactis</name>
    <name type="synonym">Dipodascus geotrichum</name>
    <dbReference type="NCBI Taxonomy" id="1173061"/>
    <lineage>
        <taxon>Eukaryota</taxon>
        <taxon>Fungi</taxon>
        <taxon>Dikarya</taxon>
        <taxon>Ascomycota</taxon>
        <taxon>Saccharomycotina</taxon>
        <taxon>Dipodascomycetes</taxon>
        <taxon>Dipodascales</taxon>
        <taxon>Dipodascaceae</taxon>
        <taxon>Geotrichum</taxon>
    </lineage>
</organism>
<comment type="similarity">
    <text evidence="1">Belongs to the mitochondrion-specific ribosomal protein mS35 family.</text>
</comment>
<accession>A0A0J9XD07</accession>
<sequence>MSRLLSTARTARACHASVRAFASSARAANASNSDSLDLSDTSKLSPKQVLDIGFRRMREVSNYKKSDAELQPLLKAARDLGIPESNIREIYDKTVIGTPRNANVSSDTGFVAGSRAEQLYLLDHVKRKESPDTAHLPFQYDDIPSLGHLQLRDHRVLREYNRVAAYELPQLAQFATPYRKRTDKQVVKLRYTTYLGEPHPAESKVVASFKTSDLKDLTDAQRHKLRLLAGTRYDHEEDVIKISGNAFPEAAQNVNYIGDIIRNLLKESQDGKDTFADIPLRTSHVEARKRRNKSLYPQHTFPEAWKRPQDAPRPKEDVMTKLVEEYVKTPAL</sequence>
<dbReference type="OrthoDB" id="283424at2759"/>
<evidence type="ECO:0000313" key="3">
    <source>
        <dbReference type="EMBL" id="CDO55207.1"/>
    </source>
</evidence>
<reference evidence="4" key="3">
    <citation type="submission" date="2020-01" db="EMBL/GenBank/DDBJ databases">
        <authorList>
            <person name="Perkins V."/>
            <person name="Lessard M.-H."/>
            <person name="Dugat-Bony E."/>
            <person name="Frenette M."/>
            <person name="Labrie S."/>
        </authorList>
    </citation>
    <scope>NUCLEOTIDE SEQUENCE</scope>
    <source>
        <strain evidence="4">LMA-70</strain>
    </source>
</reference>
<dbReference type="GO" id="GO:0005763">
    <property type="term" value="C:mitochondrial small ribosomal subunit"/>
    <property type="evidence" value="ECO:0007669"/>
    <property type="project" value="UniProtKB-UniRule"/>
</dbReference>
<dbReference type="EMBL" id="CCBN010000010">
    <property type="protein sequence ID" value="CDO55207.1"/>
    <property type="molecule type" value="Genomic_DNA"/>
</dbReference>
<evidence type="ECO:0000313" key="5">
    <source>
        <dbReference type="Proteomes" id="UP000242525"/>
    </source>
</evidence>
<dbReference type="InterPro" id="IPR017081">
    <property type="entry name" value="Ribosomal_mS35"/>
</dbReference>